<reference evidence="1 2" key="1">
    <citation type="submission" date="2014-02" db="EMBL/GenBank/DDBJ databases">
        <title>The genome sequence of Colletotrichum nymphaeae SA-01.</title>
        <authorList>
            <person name="Baroncelli R."/>
            <person name="Thon M.R."/>
        </authorList>
    </citation>
    <scope>NUCLEOTIDE SEQUENCE [LARGE SCALE GENOMIC DNA]</scope>
    <source>
        <strain evidence="1 2">SA-01</strain>
    </source>
</reference>
<proteinExistence type="predicted"/>
<evidence type="ECO:0000313" key="2">
    <source>
        <dbReference type="Proteomes" id="UP000070054"/>
    </source>
</evidence>
<comment type="caution">
    <text evidence="1">The sequence shown here is derived from an EMBL/GenBank/DDBJ whole genome shotgun (WGS) entry which is preliminary data.</text>
</comment>
<gene>
    <name evidence="1" type="ORF">CNYM01_00782</name>
</gene>
<name>A0A135TFK7_9PEZI</name>
<keyword evidence="2" id="KW-1185">Reference proteome</keyword>
<dbReference type="AlphaFoldDB" id="A0A135TFK7"/>
<evidence type="ECO:0000313" key="1">
    <source>
        <dbReference type="EMBL" id="KXH46936.1"/>
    </source>
</evidence>
<dbReference type="Proteomes" id="UP000070054">
    <property type="component" value="Unassembled WGS sequence"/>
</dbReference>
<dbReference type="EMBL" id="JEMN01001135">
    <property type="protein sequence ID" value="KXH46936.1"/>
    <property type="molecule type" value="Genomic_DNA"/>
</dbReference>
<protein>
    <submittedName>
        <fullName evidence="1">Uncharacterized protein</fullName>
    </submittedName>
</protein>
<sequence length="85" mass="9389">MRLEDSDAIGQTAIVYQCRSSNTWADDMALTATHFPQSNLTYAVLFGCTAEAERNVFEANAFYCYGNNGVSSGHILRNIVLHVIL</sequence>
<organism evidence="1 2">
    <name type="scientific">Colletotrichum nymphaeae SA-01</name>
    <dbReference type="NCBI Taxonomy" id="1460502"/>
    <lineage>
        <taxon>Eukaryota</taxon>
        <taxon>Fungi</taxon>
        <taxon>Dikarya</taxon>
        <taxon>Ascomycota</taxon>
        <taxon>Pezizomycotina</taxon>
        <taxon>Sordariomycetes</taxon>
        <taxon>Hypocreomycetidae</taxon>
        <taxon>Glomerellales</taxon>
        <taxon>Glomerellaceae</taxon>
        <taxon>Colletotrichum</taxon>
        <taxon>Colletotrichum acutatum species complex</taxon>
    </lineage>
</organism>
<accession>A0A135TFK7</accession>